<dbReference type="InterPro" id="IPR057617">
    <property type="entry name" value="PML_C"/>
</dbReference>
<feature type="domain" description="Exonuclease" evidence="8">
    <location>
        <begin position="152"/>
        <end position="332"/>
    </location>
</feature>
<evidence type="ECO:0000256" key="1">
    <source>
        <dbReference type="ARBA" id="ARBA00001946"/>
    </source>
</evidence>
<dbReference type="SUPFAM" id="SSF53098">
    <property type="entry name" value="Ribonuclease H-like"/>
    <property type="match status" value="1"/>
</dbReference>
<dbReference type="SMART" id="SM00479">
    <property type="entry name" value="EXOIII"/>
    <property type="match status" value="1"/>
</dbReference>
<keyword evidence="5" id="KW-0269">Exonuclease</keyword>
<name>A0A210QHC6_MIZYE</name>
<dbReference type="GO" id="GO:0006308">
    <property type="term" value="P:DNA catabolic process"/>
    <property type="evidence" value="ECO:0007669"/>
    <property type="project" value="TreeGrafter"/>
</dbReference>
<dbReference type="OrthoDB" id="6126764at2759"/>
<dbReference type="InterPro" id="IPR012337">
    <property type="entry name" value="RNaseH-like_sf"/>
</dbReference>
<accession>A0A210QHC6</accession>
<keyword evidence="3" id="KW-0479">Metal-binding</keyword>
<dbReference type="InterPro" id="IPR036397">
    <property type="entry name" value="RNaseH_sf"/>
</dbReference>
<keyword evidence="10" id="KW-1185">Reference proteome</keyword>
<dbReference type="GO" id="GO:0005737">
    <property type="term" value="C:cytoplasm"/>
    <property type="evidence" value="ECO:0007669"/>
    <property type="project" value="TreeGrafter"/>
</dbReference>
<evidence type="ECO:0000256" key="7">
    <source>
        <dbReference type="ARBA" id="ARBA00025769"/>
    </source>
</evidence>
<dbReference type="InterPro" id="IPR013520">
    <property type="entry name" value="Ribonucl_H"/>
</dbReference>
<dbReference type="PANTHER" id="PTHR13058:SF22">
    <property type="entry name" value="EXODEOXYRIBONUCLEASE III"/>
    <property type="match status" value="1"/>
</dbReference>
<sequence length="430" mass="47598">MLHFGLGESDVNGVLATLNIRGITPRNLKKREREAGDAIETVATATCDKAIVDERASCDSNSKQKSVSTTETYVAKTTKKRRLTQQRHQQVDFKKRIYELKASSSTATTTKELREGPTYNPALSLEEDCDISVIPDPVSPPTCVPLLADHYTWAYFDLETTALGAKSQIVQIGAVCGGEPPNSFNCYVHPGKTKIDPRATSVHGLQVINNKMYHHQTEVASVSLLDGLVLFKEWFSKIGPKPVLVCHNGKAFDAIVMCRAVQQHLQSGLKDVISGFVDTLPLFKDVLPGQVTYKLESLLHSVLQTQYNAHCALEDVLALQKLVIHLNVPNSKMLTYSFSTNHMFVNLKYKSLTEKCMSTLHPLSNCITDYMMSKIASSGLSYDHLKLGFERGGKDGLSKLLKEKNNTSKARVTSDKKILKNLPLTSKSRV</sequence>
<evidence type="ECO:0000256" key="4">
    <source>
        <dbReference type="ARBA" id="ARBA00022801"/>
    </source>
</evidence>
<keyword evidence="4" id="KW-0378">Hydrolase</keyword>
<evidence type="ECO:0000259" key="8">
    <source>
        <dbReference type="SMART" id="SM00479"/>
    </source>
</evidence>
<dbReference type="EMBL" id="NEDP02003687">
    <property type="protein sequence ID" value="OWF48116.1"/>
    <property type="molecule type" value="Genomic_DNA"/>
</dbReference>
<evidence type="ECO:0000256" key="6">
    <source>
        <dbReference type="ARBA" id="ARBA00022842"/>
    </source>
</evidence>
<organism evidence="9 10">
    <name type="scientific">Mizuhopecten yessoensis</name>
    <name type="common">Japanese scallop</name>
    <name type="synonym">Patinopecten yessoensis</name>
    <dbReference type="NCBI Taxonomy" id="6573"/>
    <lineage>
        <taxon>Eukaryota</taxon>
        <taxon>Metazoa</taxon>
        <taxon>Spiralia</taxon>
        <taxon>Lophotrochozoa</taxon>
        <taxon>Mollusca</taxon>
        <taxon>Bivalvia</taxon>
        <taxon>Autobranchia</taxon>
        <taxon>Pteriomorphia</taxon>
        <taxon>Pectinida</taxon>
        <taxon>Pectinoidea</taxon>
        <taxon>Pectinidae</taxon>
        <taxon>Mizuhopecten</taxon>
    </lineage>
</organism>
<dbReference type="PANTHER" id="PTHR13058">
    <property type="entry name" value="THREE PRIME REPAIR EXONUCLEASE 1, 2"/>
    <property type="match status" value="1"/>
</dbReference>
<dbReference type="InterPro" id="IPR040393">
    <property type="entry name" value="TREX1/2"/>
</dbReference>
<dbReference type="AlphaFoldDB" id="A0A210QHC6"/>
<comment type="caution">
    <text evidence="9">The sequence shown here is derived from an EMBL/GenBank/DDBJ whole genome shotgun (WGS) entry which is preliminary data.</text>
</comment>
<gene>
    <name evidence="9" type="ORF">KP79_PYT01251</name>
</gene>
<dbReference type="GO" id="GO:0003676">
    <property type="term" value="F:nucleic acid binding"/>
    <property type="evidence" value="ECO:0007669"/>
    <property type="project" value="InterPro"/>
</dbReference>
<keyword evidence="6" id="KW-0460">Magnesium</keyword>
<dbReference type="GO" id="GO:0046872">
    <property type="term" value="F:metal ion binding"/>
    <property type="evidence" value="ECO:0007669"/>
    <property type="project" value="UniProtKB-KW"/>
</dbReference>
<comment type="similarity">
    <text evidence="7">Belongs to the exonuclease superfamily. TREX family.</text>
</comment>
<dbReference type="Gene3D" id="3.30.420.10">
    <property type="entry name" value="Ribonuclease H-like superfamily/Ribonuclease H"/>
    <property type="match status" value="1"/>
</dbReference>
<evidence type="ECO:0000313" key="10">
    <source>
        <dbReference type="Proteomes" id="UP000242188"/>
    </source>
</evidence>
<dbReference type="Pfam" id="PF25244">
    <property type="entry name" value="PML_C"/>
    <property type="match status" value="1"/>
</dbReference>
<dbReference type="Pfam" id="PF00929">
    <property type="entry name" value="RNase_T"/>
    <property type="match status" value="1"/>
</dbReference>
<comment type="cofactor">
    <cofactor evidence="1">
        <name>Mg(2+)</name>
        <dbReference type="ChEBI" id="CHEBI:18420"/>
    </cofactor>
</comment>
<evidence type="ECO:0000256" key="3">
    <source>
        <dbReference type="ARBA" id="ARBA00022723"/>
    </source>
</evidence>
<protein>
    <recommendedName>
        <fullName evidence="8">Exonuclease domain-containing protein</fullName>
    </recommendedName>
</protein>
<proteinExistence type="inferred from homology"/>
<evidence type="ECO:0000313" key="9">
    <source>
        <dbReference type="EMBL" id="OWF48116.1"/>
    </source>
</evidence>
<dbReference type="CDD" id="cd06127">
    <property type="entry name" value="DEDDh"/>
    <property type="match status" value="1"/>
</dbReference>
<evidence type="ECO:0000256" key="2">
    <source>
        <dbReference type="ARBA" id="ARBA00022722"/>
    </source>
</evidence>
<dbReference type="Proteomes" id="UP000242188">
    <property type="component" value="Unassembled WGS sequence"/>
</dbReference>
<evidence type="ECO:0000256" key="5">
    <source>
        <dbReference type="ARBA" id="ARBA00022839"/>
    </source>
</evidence>
<reference evidence="9 10" key="1">
    <citation type="journal article" date="2017" name="Nat. Ecol. Evol.">
        <title>Scallop genome provides insights into evolution of bilaterian karyotype and development.</title>
        <authorList>
            <person name="Wang S."/>
            <person name="Zhang J."/>
            <person name="Jiao W."/>
            <person name="Li J."/>
            <person name="Xun X."/>
            <person name="Sun Y."/>
            <person name="Guo X."/>
            <person name="Huan P."/>
            <person name="Dong B."/>
            <person name="Zhang L."/>
            <person name="Hu X."/>
            <person name="Sun X."/>
            <person name="Wang J."/>
            <person name="Zhao C."/>
            <person name="Wang Y."/>
            <person name="Wang D."/>
            <person name="Huang X."/>
            <person name="Wang R."/>
            <person name="Lv J."/>
            <person name="Li Y."/>
            <person name="Zhang Z."/>
            <person name="Liu B."/>
            <person name="Lu W."/>
            <person name="Hui Y."/>
            <person name="Liang J."/>
            <person name="Zhou Z."/>
            <person name="Hou R."/>
            <person name="Li X."/>
            <person name="Liu Y."/>
            <person name="Li H."/>
            <person name="Ning X."/>
            <person name="Lin Y."/>
            <person name="Zhao L."/>
            <person name="Xing Q."/>
            <person name="Dou J."/>
            <person name="Li Y."/>
            <person name="Mao J."/>
            <person name="Guo H."/>
            <person name="Dou H."/>
            <person name="Li T."/>
            <person name="Mu C."/>
            <person name="Jiang W."/>
            <person name="Fu Q."/>
            <person name="Fu X."/>
            <person name="Miao Y."/>
            <person name="Liu J."/>
            <person name="Yu Q."/>
            <person name="Li R."/>
            <person name="Liao H."/>
            <person name="Li X."/>
            <person name="Kong Y."/>
            <person name="Jiang Z."/>
            <person name="Chourrout D."/>
            <person name="Li R."/>
            <person name="Bao Z."/>
        </authorList>
    </citation>
    <scope>NUCLEOTIDE SEQUENCE [LARGE SCALE GENOMIC DNA]</scope>
    <source>
        <strain evidence="9 10">PY_sf001</strain>
    </source>
</reference>
<dbReference type="GO" id="GO:0008296">
    <property type="term" value="F:3'-5'-DNA exonuclease activity"/>
    <property type="evidence" value="ECO:0007669"/>
    <property type="project" value="TreeGrafter"/>
</dbReference>
<keyword evidence="2" id="KW-0540">Nuclease</keyword>